<keyword evidence="2" id="KW-1185">Reference proteome</keyword>
<evidence type="ECO:0000313" key="2">
    <source>
        <dbReference type="Proteomes" id="UP001284601"/>
    </source>
</evidence>
<name>A0ABU4HSY2_9ACTN</name>
<sequence length="95" mass="10488">MPLYLIERTFADKLDLTDDDVELIEAANGDEGVRWLFSFLSADRRRTYCLYEAPSPDAILAAAHKADVPADAIVEVSAATPQFSGRLRDWADTVG</sequence>
<reference evidence="1 2" key="2">
    <citation type="submission" date="2023-10" db="EMBL/GenBank/DDBJ databases">
        <authorList>
            <person name="Han X.F."/>
        </authorList>
    </citation>
    <scope>NUCLEOTIDE SEQUENCE [LARGE SCALE GENOMIC DNA]</scope>
    <source>
        <strain evidence="1 2">KCTC 39840</strain>
    </source>
</reference>
<dbReference type="InterPro" id="IPR042557">
    <property type="entry name" value="SCO4226"/>
</dbReference>
<protein>
    <submittedName>
        <fullName evidence="1">DUF4242 domain-containing protein</fullName>
    </submittedName>
</protein>
<proteinExistence type="predicted"/>
<reference evidence="2" key="1">
    <citation type="submission" date="2023-07" db="EMBL/GenBank/DDBJ databases">
        <title>Conexibacter stalactiti sp. nov., isolated from stalactites in a lava cave and emended description of the genus Conexibacter.</title>
        <authorList>
            <person name="Lee S.D."/>
        </authorList>
    </citation>
    <scope>NUCLEOTIDE SEQUENCE [LARGE SCALE GENOMIC DNA]</scope>
    <source>
        <strain evidence="2">KCTC 39840</strain>
    </source>
</reference>
<dbReference type="EMBL" id="JAWSTH010000055">
    <property type="protein sequence ID" value="MDW5596423.1"/>
    <property type="molecule type" value="Genomic_DNA"/>
</dbReference>
<dbReference type="InterPro" id="IPR025336">
    <property type="entry name" value="SCO4226-like"/>
</dbReference>
<dbReference type="Proteomes" id="UP001284601">
    <property type="component" value="Unassembled WGS sequence"/>
</dbReference>
<dbReference type="RefSeq" id="WP_318598807.1">
    <property type="nucleotide sequence ID" value="NZ_JAWSTH010000055.1"/>
</dbReference>
<gene>
    <name evidence="1" type="ORF">R7226_18900</name>
</gene>
<comment type="caution">
    <text evidence="1">The sequence shown here is derived from an EMBL/GenBank/DDBJ whole genome shotgun (WGS) entry which is preliminary data.</text>
</comment>
<organism evidence="1 2">
    <name type="scientific">Conexibacter stalactiti</name>
    <dbReference type="NCBI Taxonomy" id="1940611"/>
    <lineage>
        <taxon>Bacteria</taxon>
        <taxon>Bacillati</taxon>
        <taxon>Actinomycetota</taxon>
        <taxon>Thermoleophilia</taxon>
        <taxon>Solirubrobacterales</taxon>
        <taxon>Conexibacteraceae</taxon>
        <taxon>Conexibacter</taxon>
    </lineage>
</organism>
<dbReference type="Gene3D" id="3.30.70.3090">
    <property type="entry name" value="ORF SCO4226, nickel-binding ferredoxin-like monomer"/>
    <property type="match status" value="1"/>
</dbReference>
<accession>A0ABU4HSY2</accession>
<dbReference type="Pfam" id="PF14026">
    <property type="entry name" value="SCO4226-like"/>
    <property type="match status" value="1"/>
</dbReference>
<evidence type="ECO:0000313" key="1">
    <source>
        <dbReference type="EMBL" id="MDW5596423.1"/>
    </source>
</evidence>